<feature type="transmembrane region" description="Helical" evidence="11">
    <location>
        <begin position="442"/>
        <end position="462"/>
    </location>
</feature>
<dbReference type="CTD" id="33900"/>
<keyword evidence="12" id="KW-1185">Reference proteome</keyword>
<evidence type="ECO:0000256" key="8">
    <source>
        <dbReference type="ARBA" id="ARBA00023315"/>
    </source>
</evidence>
<evidence type="ECO:0000256" key="7">
    <source>
        <dbReference type="ARBA" id="ARBA00023136"/>
    </source>
</evidence>
<dbReference type="PANTHER" id="PTHR13906:SF16">
    <property type="entry name" value="LYSOPHOSPHOLIPID ACYLTRANSFERASE 7"/>
    <property type="match status" value="1"/>
</dbReference>
<name>A0AAJ7DZM2_9HYME</name>
<evidence type="ECO:0000256" key="2">
    <source>
        <dbReference type="ARBA" id="ARBA00005074"/>
    </source>
</evidence>
<dbReference type="GO" id="GO:0016020">
    <property type="term" value="C:membrane"/>
    <property type="evidence" value="ECO:0007669"/>
    <property type="project" value="UniProtKB-SubCell"/>
</dbReference>
<dbReference type="GO" id="GO:0044233">
    <property type="term" value="C:mitochondria-associated endoplasmic reticulum membrane contact site"/>
    <property type="evidence" value="ECO:0007669"/>
    <property type="project" value="TreeGrafter"/>
</dbReference>
<dbReference type="GO" id="GO:0006661">
    <property type="term" value="P:phosphatidylinositol biosynthetic process"/>
    <property type="evidence" value="ECO:0007669"/>
    <property type="project" value="TreeGrafter"/>
</dbReference>
<protein>
    <recommendedName>
        <fullName evidence="10">Lysophospholipid acyltransferase 7</fullName>
    </recommendedName>
</protein>
<evidence type="ECO:0000256" key="5">
    <source>
        <dbReference type="ARBA" id="ARBA00022692"/>
    </source>
</evidence>
<dbReference type="PANTHER" id="PTHR13906">
    <property type="entry name" value="PORCUPINE"/>
    <property type="match status" value="1"/>
</dbReference>
<evidence type="ECO:0000256" key="11">
    <source>
        <dbReference type="SAM" id="Phobius"/>
    </source>
</evidence>
<comment type="similarity">
    <text evidence="3">Belongs to the membrane-bound acyltransferase family.</text>
</comment>
<gene>
    <name evidence="13" type="primary">LOC105365720</name>
</gene>
<accession>A0AAJ7DZM2</accession>
<dbReference type="AlphaFoldDB" id="A0AAJ7DZM2"/>
<dbReference type="InterPro" id="IPR049941">
    <property type="entry name" value="LPLAT_7/PORCN-like"/>
</dbReference>
<dbReference type="GeneID" id="105365720"/>
<dbReference type="RefSeq" id="XP_011502258.1">
    <property type="nucleotide sequence ID" value="XM_011503956.1"/>
</dbReference>
<feature type="transmembrane region" description="Helical" evidence="11">
    <location>
        <begin position="410"/>
        <end position="430"/>
    </location>
</feature>
<evidence type="ECO:0000256" key="10">
    <source>
        <dbReference type="ARBA" id="ARBA00093678"/>
    </source>
</evidence>
<dbReference type="KEGG" id="csol:105365720"/>
<sequence>MLLDDLIYVGLLLMCIGFGKVYREIESPRSRQWAGTGLGLFLVVLVSKTHVIHPLISTFVNALIITQLSPRISHLVSFFFSFFYLLVIFRLSEWFGLPTPPGHANLVQMMLTLKLAGLAFEVNSATTAPQDDPQGISSAALARLGLLDVFHYAFSYIGVLTGPYYRYRTYWDSLHRPFAAKADHWGHTYKKLVQISGFTFCFLLSNFFFPAKYSLTDEFADRSFLYRCWYIYPTFVTFRMRMYIGMMLSECVCQMAGLGAYPTKCEPVSGLGPKDYKTTIALSNDPRSIKPHELDFETVHNMNVWEVEKCILVRDAMKKWNTCVQYWMAVCVYKRFPHRGLRTAATLTLSALWHGYLPGYYLCICQITFFLPMEDIYARVYRKYSRGHPVSALIGQDFALVDCIKLSLHCLLWFTRITCMSYLGLSFQLLELSETLTFYRSIYFAGHVLVLVLYLLGRLALFRSSTVLQADKPKDS</sequence>
<feature type="transmembrane region" description="Helical" evidence="11">
    <location>
        <begin position="223"/>
        <end position="240"/>
    </location>
</feature>
<comment type="pathway">
    <text evidence="2">Lipid metabolism; phospholipid metabolism.</text>
</comment>
<feature type="transmembrane region" description="Helical" evidence="11">
    <location>
        <begin position="72"/>
        <end position="91"/>
    </location>
</feature>
<evidence type="ECO:0000256" key="4">
    <source>
        <dbReference type="ARBA" id="ARBA00022679"/>
    </source>
</evidence>
<proteinExistence type="inferred from homology"/>
<comment type="pathway">
    <text evidence="9">Phospholipid metabolism.</text>
</comment>
<evidence type="ECO:0000256" key="9">
    <source>
        <dbReference type="ARBA" id="ARBA00025707"/>
    </source>
</evidence>
<evidence type="ECO:0000313" key="12">
    <source>
        <dbReference type="Proteomes" id="UP000695007"/>
    </source>
</evidence>
<dbReference type="GO" id="GO:0030258">
    <property type="term" value="P:lipid modification"/>
    <property type="evidence" value="ECO:0007669"/>
    <property type="project" value="TreeGrafter"/>
</dbReference>
<evidence type="ECO:0000256" key="6">
    <source>
        <dbReference type="ARBA" id="ARBA00022989"/>
    </source>
</evidence>
<reference evidence="13" key="1">
    <citation type="submission" date="2025-08" db="UniProtKB">
        <authorList>
            <consortium name="RefSeq"/>
        </authorList>
    </citation>
    <scope>IDENTIFICATION</scope>
</reference>
<keyword evidence="8 13" id="KW-0012">Acyltransferase</keyword>
<keyword evidence="4" id="KW-0808">Transferase</keyword>
<organism evidence="12 13">
    <name type="scientific">Ceratosolen solmsi marchali</name>
    <dbReference type="NCBI Taxonomy" id="326594"/>
    <lineage>
        <taxon>Eukaryota</taxon>
        <taxon>Metazoa</taxon>
        <taxon>Ecdysozoa</taxon>
        <taxon>Arthropoda</taxon>
        <taxon>Hexapoda</taxon>
        <taxon>Insecta</taxon>
        <taxon>Pterygota</taxon>
        <taxon>Neoptera</taxon>
        <taxon>Endopterygota</taxon>
        <taxon>Hymenoptera</taxon>
        <taxon>Apocrita</taxon>
        <taxon>Proctotrupomorpha</taxon>
        <taxon>Chalcidoidea</taxon>
        <taxon>Agaonidae</taxon>
        <taxon>Agaoninae</taxon>
        <taxon>Ceratosolen</taxon>
    </lineage>
</organism>
<evidence type="ECO:0000256" key="1">
    <source>
        <dbReference type="ARBA" id="ARBA00004141"/>
    </source>
</evidence>
<dbReference type="Proteomes" id="UP000695007">
    <property type="component" value="Unplaced"/>
</dbReference>
<feature type="transmembrane region" description="Helical" evidence="11">
    <location>
        <begin position="6"/>
        <end position="22"/>
    </location>
</feature>
<dbReference type="InterPro" id="IPR004299">
    <property type="entry name" value="MBOAT_fam"/>
</dbReference>
<dbReference type="GO" id="GO:0071617">
    <property type="term" value="F:lysophospholipid acyltransferase activity"/>
    <property type="evidence" value="ECO:0007669"/>
    <property type="project" value="TreeGrafter"/>
</dbReference>
<keyword evidence="5 11" id="KW-0812">Transmembrane</keyword>
<feature type="transmembrane region" description="Helical" evidence="11">
    <location>
        <begin position="34"/>
        <end position="52"/>
    </location>
</feature>
<feature type="transmembrane region" description="Helical" evidence="11">
    <location>
        <begin position="192"/>
        <end position="211"/>
    </location>
</feature>
<comment type="subcellular location">
    <subcellularLocation>
        <location evidence="1">Membrane</location>
        <topology evidence="1">Multi-pass membrane protein</topology>
    </subcellularLocation>
</comment>
<keyword evidence="6 11" id="KW-1133">Transmembrane helix</keyword>
<dbReference type="Pfam" id="PF03062">
    <property type="entry name" value="MBOAT"/>
    <property type="match status" value="1"/>
</dbReference>
<evidence type="ECO:0000313" key="13">
    <source>
        <dbReference type="RefSeq" id="XP_011502258.1"/>
    </source>
</evidence>
<keyword evidence="7 11" id="KW-0472">Membrane</keyword>
<evidence type="ECO:0000256" key="3">
    <source>
        <dbReference type="ARBA" id="ARBA00010323"/>
    </source>
</evidence>